<feature type="compositionally biased region" description="Basic and acidic residues" evidence="1">
    <location>
        <begin position="35"/>
        <end position="47"/>
    </location>
</feature>
<evidence type="ECO:0000313" key="3">
    <source>
        <dbReference type="Proteomes" id="UP000555756"/>
    </source>
</evidence>
<dbReference type="AlphaFoldDB" id="A0A7W4JRQ1"/>
<dbReference type="RefSeq" id="WP_183118838.1">
    <property type="nucleotide sequence ID" value="NZ_JABEQF010000004.1"/>
</dbReference>
<reference evidence="2 3" key="1">
    <citation type="submission" date="2020-04" db="EMBL/GenBank/DDBJ databases">
        <title>Description of novel Gluconacetobacter.</title>
        <authorList>
            <person name="Sombolestani A."/>
        </authorList>
    </citation>
    <scope>NUCLEOTIDE SEQUENCE [LARGE SCALE GENOMIC DNA]</scope>
    <source>
        <strain evidence="2 3">LMG 21311</strain>
    </source>
</reference>
<keyword evidence="3" id="KW-1185">Reference proteome</keyword>
<comment type="caution">
    <text evidence="2">The sequence shown here is derived from an EMBL/GenBank/DDBJ whole genome shotgun (WGS) entry which is preliminary data.</text>
</comment>
<evidence type="ECO:0000313" key="2">
    <source>
        <dbReference type="EMBL" id="MBB2189669.1"/>
    </source>
</evidence>
<feature type="region of interest" description="Disordered" evidence="1">
    <location>
        <begin position="28"/>
        <end position="47"/>
    </location>
</feature>
<dbReference type="EMBL" id="JABEQF010000004">
    <property type="protein sequence ID" value="MBB2189669.1"/>
    <property type="molecule type" value="Genomic_DNA"/>
</dbReference>
<dbReference type="Proteomes" id="UP000555756">
    <property type="component" value="Unassembled WGS sequence"/>
</dbReference>
<proteinExistence type="predicted"/>
<sequence length="47" mass="4991">MQRILLVLVGVVVLVLAGGFVSMGAFPPPAPVQQVHKDVPSDRFAHP</sequence>
<name>A0A7W4JRQ1_9PROT</name>
<gene>
    <name evidence="2" type="ORF">HLH34_06785</name>
</gene>
<accession>A0A7W4JRQ1</accession>
<organism evidence="2 3">
    <name type="scientific">Gluconacetobacter azotocaptans</name>
    <dbReference type="NCBI Taxonomy" id="142834"/>
    <lineage>
        <taxon>Bacteria</taxon>
        <taxon>Pseudomonadati</taxon>
        <taxon>Pseudomonadota</taxon>
        <taxon>Alphaproteobacteria</taxon>
        <taxon>Acetobacterales</taxon>
        <taxon>Acetobacteraceae</taxon>
        <taxon>Gluconacetobacter</taxon>
    </lineage>
</organism>
<protein>
    <submittedName>
        <fullName evidence="2">Uncharacterized protein</fullName>
    </submittedName>
</protein>
<evidence type="ECO:0000256" key="1">
    <source>
        <dbReference type="SAM" id="MobiDB-lite"/>
    </source>
</evidence>